<dbReference type="GO" id="GO:0022857">
    <property type="term" value="F:transmembrane transporter activity"/>
    <property type="evidence" value="ECO:0007669"/>
    <property type="project" value="InterPro"/>
</dbReference>
<dbReference type="InterPro" id="IPR011701">
    <property type="entry name" value="MFS"/>
</dbReference>
<dbReference type="RefSeq" id="WP_148599297.1">
    <property type="nucleotide sequence ID" value="NZ_VSLD01000001.1"/>
</dbReference>
<accession>A0A5D0XTI5</accession>
<dbReference type="PANTHER" id="PTHR23526:SF2">
    <property type="entry name" value="MAJOR FACILITATOR SUPERFAMILY (MFS) PROFILE DOMAIN-CONTAINING PROTEIN"/>
    <property type="match status" value="1"/>
</dbReference>
<keyword evidence="1" id="KW-1133">Transmembrane helix</keyword>
<gene>
    <name evidence="2" type="ORF">FQ377_00440</name>
</gene>
<comment type="caution">
    <text evidence="2">The sequence shown here is derived from an EMBL/GenBank/DDBJ whole genome shotgun (WGS) entry which is preliminary data.</text>
</comment>
<dbReference type="InterPro" id="IPR052528">
    <property type="entry name" value="Sugar_transport-like"/>
</dbReference>
<keyword evidence="3" id="KW-1185">Reference proteome</keyword>
<evidence type="ECO:0000256" key="1">
    <source>
        <dbReference type="SAM" id="Phobius"/>
    </source>
</evidence>
<feature type="transmembrane region" description="Helical" evidence="1">
    <location>
        <begin position="102"/>
        <end position="123"/>
    </location>
</feature>
<feature type="transmembrane region" description="Helical" evidence="1">
    <location>
        <begin position="257"/>
        <end position="279"/>
    </location>
</feature>
<feature type="transmembrane region" description="Helical" evidence="1">
    <location>
        <begin position="285"/>
        <end position="306"/>
    </location>
</feature>
<dbReference type="InterPro" id="IPR036259">
    <property type="entry name" value="MFS_trans_sf"/>
</dbReference>
<dbReference type="AlphaFoldDB" id="A0A5D0XTI5"/>
<dbReference type="Pfam" id="PF07690">
    <property type="entry name" value="MFS_1"/>
    <property type="match status" value="1"/>
</dbReference>
<sequence>MNATEKIYSLLLKRDADAERTLPEDVRRNVPRNGLRLVAANALQSSGDQTVNASTVLPWLFDALGVPAALTGVLVPIRESGSMLPQAFLTPLILRVRHRKRVFVAGALVQATSVAAMAATAAIGSGLAAGLTIVAMLAVFSLGRCLCSISSKDVQGRTVPKGNRGQINGLATTASGLVAITLGLGIRYFGDGEADAGQLAWLLGGGAVLWVMVAVLYSGIREPAGQEQPAREPGDTQNWFLRTFALLREDRDVRHFVVVRSFLLVSALSPPFVVALSVGAGNDGLAGLGGFVIASGLASLLGGRLFGRLADRSSRTLMTAGAGAASGIIVVLVVIVSLPGFSGDSPAGTLLFISGYLLLTLMHTGVRVARKTYIVDMAEGDLRTTYVAVSNSAMGVILLVVGGISSLLAILGIVWALMFLALMGLVGVVAGARLPEVSRR</sequence>
<dbReference type="SUPFAM" id="SSF103473">
    <property type="entry name" value="MFS general substrate transporter"/>
    <property type="match status" value="1"/>
</dbReference>
<reference evidence="2 3" key="1">
    <citation type="submission" date="2019-08" db="EMBL/GenBank/DDBJ databases">
        <title>Genone of Arthrobacter echini P9.</title>
        <authorList>
            <person name="Bowman J.P."/>
        </authorList>
    </citation>
    <scope>NUCLEOTIDE SEQUENCE [LARGE SCALE GENOMIC DNA]</scope>
    <source>
        <strain evidence="2 3">P9</strain>
    </source>
</reference>
<proteinExistence type="predicted"/>
<feature type="transmembrane region" description="Helical" evidence="1">
    <location>
        <begin position="347"/>
        <end position="366"/>
    </location>
</feature>
<dbReference type="PANTHER" id="PTHR23526">
    <property type="entry name" value="INTEGRAL MEMBRANE TRANSPORT PROTEIN-RELATED"/>
    <property type="match status" value="1"/>
</dbReference>
<feature type="transmembrane region" description="Helical" evidence="1">
    <location>
        <begin position="167"/>
        <end position="189"/>
    </location>
</feature>
<feature type="transmembrane region" description="Helical" evidence="1">
    <location>
        <begin position="129"/>
        <end position="147"/>
    </location>
</feature>
<feature type="transmembrane region" description="Helical" evidence="1">
    <location>
        <begin position="410"/>
        <end position="432"/>
    </location>
</feature>
<organism evidence="2 3">
    <name type="scientific">Arthrobacter echini</name>
    <dbReference type="NCBI Taxonomy" id="1529066"/>
    <lineage>
        <taxon>Bacteria</taxon>
        <taxon>Bacillati</taxon>
        <taxon>Actinomycetota</taxon>
        <taxon>Actinomycetes</taxon>
        <taxon>Micrococcales</taxon>
        <taxon>Micrococcaceae</taxon>
        <taxon>Arthrobacter</taxon>
    </lineage>
</organism>
<name>A0A5D0XTI5_9MICC</name>
<dbReference type="Proteomes" id="UP000323410">
    <property type="component" value="Unassembled WGS sequence"/>
</dbReference>
<keyword evidence="1" id="KW-0812">Transmembrane</keyword>
<dbReference type="OrthoDB" id="1117124at2"/>
<feature type="transmembrane region" description="Helical" evidence="1">
    <location>
        <begin position="318"/>
        <end position="341"/>
    </location>
</feature>
<dbReference type="Gene3D" id="1.20.1250.20">
    <property type="entry name" value="MFS general substrate transporter like domains"/>
    <property type="match status" value="1"/>
</dbReference>
<evidence type="ECO:0000313" key="2">
    <source>
        <dbReference type="EMBL" id="TYC99977.1"/>
    </source>
</evidence>
<dbReference type="CDD" id="cd06174">
    <property type="entry name" value="MFS"/>
    <property type="match status" value="1"/>
</dbReference>
<feature type="transmembrane region" description="Helical" evidence="1">
    <location>
        <begin position="201"/>
        <end position="220"/>
    </location>
</feature>
<protein>
    <submittedName>
        <fullName evidence="2">MFS transporter</fullName>
    </submittedName>
</protein>
<feature type="transmembrane region" description="Helical" evidence="1">
    <location>
        <begin position="386"/>
        <end position="404"/>
    </location>
</feature>
<evidence type="ECO:0000313" key="3">
    <source>
        <dbReference type="Proteomes" id="UP000323410"/>
    </source>
</evidence>
<keyword evidence="1" id="KW-0472">Membrane</keyword>
<dbReference type="EMBL" id="VSLD01000001">
    <property type="protein sequence ID" value="TYC99977.1"/>
    <property type="molecule type" value="Genomic_DNA"/>
</dbReference>